<evidence type="ECO:0000259" key="1">
    <source>
        <dbReference type="PROSITE" id="PS50125"/>
    </source>
</evidence>
<reference evidence="4" key="2">
    <citation type="submission" date="2012-11" db="EMBL/GenBank/DDBJ databases">
        <authorList>
            <person name="Kuo A."/>
            <person name="Curtis B.A."/>
            <person name="Tanifuji G."/>
            <person name="Burki F."/>
            <person name="Gruber A."/>
            <person name="Irimia M."/>
            <person name="Maruyama S."/>
            <person name="Arias M.C."/>
            <person name="Ball S.G."/>
            <person name="Gile G.H."/>
            <person name="Hirakawa Y."/>
            <person name="Hopkins J.F."/>
            <person name="Rensing S.A."/>
            <person name="Schmutz J."/>
            <person name="Symeonidi A."/>
            <person name="Elias M."/>
            <person name="Eveleigh R.J."/>
            <person name="Herman E.K."/>
            <person name="Klute M.J."/>
            <person name="Nakayama T."/>
            <person name="Obornik M."/>
            <person name="Reyes-Prieto A."/>
            <person name="Armbrust E.V."/>
            <person name="Aves S.J."/>
            <person name="Beiko R.G."/>
            <person name="Coutinho P."/>
            <person name="Dacks J.B."/>
            <person name="Durnford D.G."/>
            <person name="Fast N.M."/>
            <person name="Green B.R."/>
            <person name="Grisdale C."/>
            <person name="Hempe F."/>
            <person name="Henrissat B."/>
            <person name="Hoppner M.P."/>
            <person name="Ishida K.-I."/>
            <person name="Kim E."/>
            <person name="Koreny L."/>
            <person name="Kroth P.G."/>
            <person name="Liu Y."/>
            <person name="Malik S.-B."/>
            <person name="Maier U.G."/>
            <person name="McRose D."/>
            <person name="Mock T."/>
            <person name="Neilson J.A."/>
            <person name="Onodera N.T."/>
            <person name="Poole A.M."/>
            <person name="Pritham E.J."/>
            <person name="Richards T.A."/>
            <person name="Rocap G."/>
            <person name="Roy S.W."/>
            <person name="Sarai C."/>
            <person name="Schaack S."/>
            <person name="Shirato S."/>
            <person name="Slamovits C.H."/>
            <person name="Spencer D.F."/>
            <person name="Suzuki S."/>
            <person name="Worden A.Z."/>
            <person name="Zauner S."/>
            <person name="Barry K."/>
            <person name="Bell C."/>
            <person name="Bharti A.K."/>
            <person name="Crow J.A."/>
            <person name="Grimwood J."/>
            <person name="Kramer R."/>
            <person name="Lindquist E."/>
            <person name="Lucas S."/>
            <person name="Salamov A."/>
            <person name="McFadden G.I."/>
            <person name="Lane C.E."/>
            <person name="Keeling P.J."/>
            <person name="Gray M.W."/>
            <person name="Grigoriev I.V."/>
            <person name="Archibald J.M."/>
        </authorList>
    </citation>
    <scope>NUCLEOTIDE SEQUENCE</scope>
    <source>
        <strain evidence="4">CCMP2712</strain>
    </source>
</reference>
<feature type="non-terminal residue" evidence="2">
    <location>
        <position position="1"/>
    </location>
</feature>
<organism evidence="2">
    <name type="scientific">Guillardia theta (strain CCMP2712)</name>
    <name type="common">Cryptophyte</name>
    <dbReference type="NCBI Taxonomy" id="905079"/>
    <lineage>
        <taxon>Eukaryota</taxon>
        <taxon>Cryptophyceae</taxon>
        <taxon>Pyrenomonadales</taxon>
        <taxon>Geminigeraceae</taxon>
        <taxon>Guillardia</taxon>
    </lineage>
</organism>
<evidence type="ECO:0000313" key="2">
    <source>
        <dbReference type="EMBL" id="EKX54259.1"/>
    </source>
</evidence>
<name>L1K123_GUITC</name>
<dbReference type="InterPro" id="IPR001054">
    <property type="entry name" value="A/G_cyclase"/>
</dbReference>
<dbReference type="OrthoDB" id="354346at2759"/>
<accession>L1K123</accession>
<dbReference type="AlphaFoldDB" id="L1K123"/>
<dbReference type="GO" id="GO:0004383">
    <property type="term" value="F:guanylate cyclase activity"/>
    <property type="evidence" value="ECO:0007669"/>
    <property type="project" value="TreeGrafter"/>
</dbReference>
<dbReference type="PaxDb" id="55529-EKX54259"/>
<dbReference type="eggNOG" id="KOG1023">
    <property type="taxonomic scope" value="Eukaryota"/>
</dbReference>
<dbReference type="PROSITE" id="PS50125">
    <property type="entry name" value="GUANYLATE_CYCLASE_2"/>
    <property type="match status" value="1"/>
</dbReference>
<evidence type="ECO:0000313" key="4">
    <source>
        <dbReference type="Proteomes" id="UP000011087"/>
    </source>
</evidence>
<dbReference type="GO" id="GO:0019934">
    <property type="term" value="P:cGMP-mediated signaling"/>
    <property type="evidence" value="ECO:0007669"/>
    <property type="project" value="TreeGrafter"/>
</dbReference>
<reference evidence="3" key="3">
    <citation type="submission" date="2015-06" db="UniProtKB">
        <authorList>
            <consortium name="EnsemblProtists"/>
        </authorList>
    </citation>
    <scope>IDENTIFICATION</scope>
</reference>
<dbReference type="PANTHER" id="PTHR45655">
    <property type="entry name" value="GUANYLATE CYCLASE SOLUBLE SUBUNIT BETA-2"/>
    <property type="match status" value="1"/>
</dbReference>
<evidence type="ECO:0000313" key="3">
    <source>
        <dbReference type="EnsemblProtists" id="EKX54259"/>
    </source>
</evidence>
<dbReference type="PANTHER" id="PTHR45655:SF13">
    <property type="entry name" value="SOLUBLE GUANYLATE CYCLASE GCY-32-RELATED"/>
    <property type="match status" value="1"/>
</dbReference>
<dbReference type="GO" id="GO:0070482">
    <property type="term" value="P:response to oxygen levels"/>
    <property type="evidence" value="ECO:0007669"/>
    <property type="project" value="TreeGrafter"/>
</dbReference>
<dbReference type="GeneID" id="17310669"/>
<feature type="non-terminal residue" evidence="2">
    <location>
        <position position="149"/>
    </location>
</feature>
<dbReference type="GO" id="GO:0008074">
    <property type="term" value="C:guanylate cyclase complex, soluble"/>
    <property type="evidence" value="ECO:0007669"/>
    <property type="project" value="TreeGrafter"/>
</dbReference>
<dbReference type="SUPFAM" id="SSF55073">
    <property type="entry name" value="Nucleotide cyclase"/>
    <property type="match status" value="1"/>
</dbReference>
<proteinExistence type="predicted"/>
<dbReference type="EnsemblProtists" id="EKX54259">
    <property type="protein sequence ID" value="EKX54259"/>
    <property type="gene ID" value="GUITHDRAFT_51205"/>
</dbReference>
<gene>
    <name evidence="2" type="ORF">GUITHDRAFT_51205</name>
</gene>
<dbReference type="HOGENOM" id="CLU_001072_6_5_1"/>
<dbReference type="Gene3D" id="3.30.70.1230">
    <property type="entry name" value="Nucleotide cyclase"/>
    <property type="match status" value="1"/>
</dbReference>
<dbReference type="STRING" id="905079.L1K123"/>
<keyword evidence="4" id="KW-1185">Reference proteome</keyword>
<sequence length="149" mass="16752">AVVLQLDLCSFTKMSQERSAMDMATMVHELFLTFDRGVMQRGLYKMDTVGDAYIVAGWLSCDRDWFLQDDTRSRCSTVLSLAHLMLESMAEYRKRTGKEVNCRIGVSIGVVATGLLGRMQSRFHIIGQTMLDVDTLESSAKMNCVHVSD</sequence>
<dbReference type="Pfam" id="PF00211">
    <property type="entry name" value="Guanylate_cyc"/>
    <property type="match status" value="1"/>
</dbReference>
<feature type="domain" description="Guanylate cyclase" evidence="1">
    <location>
        <begin position="2"/>
        <end position="137"/>
    </location>
</feature>
<protein>
    <recommendedName>
        <fullName evidence="1">Guanylate cyclase domain-containing protein</fullName>
    </recommendedName>
</protein>
<dbReference type="KEGG" id="gtt:GUITHDRAFT_51205"/>
<dbReference type="CDD" id="cd07302">
    <property type="entry name" value="CHD"/>
    <property type="match status" value="1"/>
</dbReference>
<dbReference type="RefSeq" id="XP_005841239.1">
    <property type="nucleotide sequence ID" value="XM_005841182.1"/>
</dbReference>
<reference evidence="2 4" key="1">
    <citation type="journal article" date="2012" name="Nature">
        <title>Algal genomes reveal evolutionary mosaicism and the fate of nucleomorphs.</title>
        <authorList>
            <consortium name="DOE Joint Genome Institute"/>
            <person name="Curtis B.A."/>
            <person name="Tanifuji G."/>
            <person name="Burki F."/>
            <person name="Gruber A."/>
            <person name="Irimia M."/>
            <person name="Maruyama S."/>
            <person name="Arias M.C."/>
            <person name="Ball S.G."/>
            <person name="Gile G.H."/>
            <person name="Hirakawa Y."/>
            <person name="Hopkins J.F."/>
            <person name="Kuo A."/>
            <person name="Rensing S.A."/>
            <person name="Schmutz J."/>
            <person name="Symeonidi A."/>
            <person name="Elias M."/>
            <person name="Eveleigh R.J."/>
            <person name="Herman E.K."/>
            <person name="Klute M.J."/>
            <person name="Nakayama T."/>
            <person name="Obornik M."/>
            <person name="Reyes-Prieto A."/>
            <person name="Armbrust E.V."/>
            <person name="Aves S.J."/>
            <person name="Beiko R.G."/>
            <person name="Coutinho P."/>
            <person name="Dacks J.B."/>
            <person name="Durnford D.G."/>
            <person name="Fast N.M."/>
            <person name="Green B.R."/>
            <person name="Grisdale C.J."/>
            <person name="Hempel F."/>
            <person name="Henrissat B."/>
            <person name="Hoppner M.P."/>
            <person name="Ishida K."/>
            <person name="Kim E."/>
            <person name="Koreny L."/>
            <person name="Kroth P.G."/>
            <person name="Liu Y."/>
            <person name="Malik S.B."/>
            <person name="Maier U.G."/>
            <person name="McRose D."/>
            <person name="Mock T."/>
            <person name="Neilson J.A."/>
            <person name="Onodera N.T."/>
            <person name="Poole A.M."/>
            <person name="Pritham E.J."/>
            <person name="Richards T.A."/>
            <person name="Rocap G."/>
            <person name="Roy S.W."/>
            <person name="Sarai C."/>
            <person name="Schaack S."/>
            <person name="Shirato S."/>
            <person name="Slamovits C.H."/>
            <person name="Spencer D.F."/>
            <person name="Suzuki S."/>
            <person name="Worden A.Z."/>
            <person name="Zauner S."/>
            <person name="Barry K."/>
            <person name="Bell C."/>
            <person name="Bharti A.K."/>
            <person name="Crow J.A."/>
            <person name="Grimwood J."/>
            <person name="Kramer R."/>
            <person name="Lindquist E."/>
            <person name="Lucas S."/>
            <person name="Salamov A."/>
            <person name="McFadden G.I."/>
            <person name="Lane C.E."/>
            <person name="Keeling P.J."/>
            <person name="Gray M.W."/>
            <person name="Grigoriev I.V."/>
            <person name="Archibald J.M."/>
        </authorList>
    </citation>
    <scope>NUCLEOTIDE SEQUENCE</scope>
    <source>
        <strain evidence="2 4">CCMP2712</strain>
    </source>
</reference>
<dbReference type="EMBL" id="JH992968">
    <property type="protein sequence ID" value="EKX54259.1"/>
    <property type="molecule type" value="Genomic_DNA"/>
</dbReference>
<dbReference type="Proteomes" id="UP000011087">
    <property type="component" value="Unassembled WGS sequence"/>
</dbReference>
<dbReference type="InterPro" id="IPR029787">
    <property type="entry name" value="Nucleotide_cyclase"/>
</dbReference>